<keyword evidence="2" id="KW-1185">Reference proteome</keyword>
<protein>
    <submittedName>
        <fullName evidence="1">Uncharacterized protein</fullName>
    </submittedName>
</protein>
<evidence type="ECO:0000313" key="1">
    <source>
        <dbReference type="EMBL" id="MBE9637778.1"/>
    </source>
</evidence>
<name>A0ABR9X2L3_9RHOB</name>
<evidence type="ECO:0000313" key="2">
    <source>
        <dbReference type="Proteomes" id="UP000607796"/>
    </source>
</evidence>
<gene>
    <name evidence="1" type="ORF">IQ782_13060</name>
</gene>
<accession>A0ABR9X2L3</accession>
<proteinExistence type="predicted"/>
<dbReference type="Proteomes" id="UP000607796">
    <property type="component" value="Unassembled WGS sequence"/>
</dbReference>
<dbReference type="EMBL" id="JADFFK010000009">
    <property type="protein sequence ID" value="MBE9637778.1"/>
    <property type="molecule type" value="Genomic_DNA"/>
</dbReference>
<reference evidence="1 2" key="1">
    <citation type="journal article" date="2021" name="Int. J. Syst. Evol. Microbiol.">
        <title>Salipiger mangrovisoli sp. nov., isolated from mangrove soil and the proposal for the reclassification of Paraphaeobacter pallidus as Salipiger pallidus comb. nov.</title>
        <authorList>
            <person name="Du J."/>
            <person name="Liu Y."/>
            <person name="Pei T."/>
            <person name="Deng M.R."/>
            <person name="Zhu H."/>
        </authorList>
    </citation>
    <scope>NUCLEOTIDE SEQUENCE [LARGE SCALE GENOMIC DNA]</scope>
    <source>
        <strain evidence="1 2">6D45A</strain>
    </source>
</reference>
<dbReference type="RefSeq" id="WP_194135086.1">
    <property type="nucleotide sequence ID" value="NZ_JADFFK010000009.1"/>
</dbReference>
<comment type="caution">
    <text evidence="1">The sequence shown here is derived from an EMBL/GenBank/DDBJ whole genome shotgun (WGS) entry which is preliminary data.</text>
</comment>
<sequence length="169" mass="18001">MLGAMVAPGASVTLDKHGTCRVITNMGDAPVMVPANTPEEWSVGQTAFLNNLSGMSGVGVASCGLDLNMENEFAFICGSGYAQVCADALAFKAKAASDAGYTVHKIPVNKLQSHGLTFAWFQTSEQNIQTLDKVCKTQELVSEAGLYWTMIWNGSGEDPHMIGAIYKCE</sequence>
<organism evidence="1 2">
    <name type="scientific">Salipiger mangrovisoli</name>
    <dbReference type="NCBI Taxonomy" id="2865933"/>
    <lineage>
        <taxon>Bacteria</taxon>
        <taxon>Pseudomonadati</taxon>
        <taxon>Pseudomonadota</taxon>
        <taxon>Alphaproteobacteria</taxon>
        <taxon>Rhodobacterales</taxon>
        <taxon>Roseobacteraceae</taxon>
        <taxon>Salipiger</taxon>
    </lineage>
</organism>